<evidence type="ECO:0000313" key="2">
    <source>
        <dbReference type="EMBL" id="KAK4725283.1"/>
    </source>
</evidence>
<evidence type="ECO:0000313" key="3">
    <source>
        <dbReference type="Proteomes" id="UP001311915"/>
    </source>
</evidence>
<organism evidence="2 3">
    <name type="scientific">Solanum pinnatisectum</name>
    <name type="common">tansyleaf nightshade</name>
    <dbReference type="NCBI Taxonomy" id="50273"/>
    <lineage>
        <taxon>Eukaryota</taxon>
        <taxon>Viridiplantae</taxon>
        <taxon>Streptophyta</taxon>
        <taxon>Embryophyta</taxon>
        <taxon>Tracheophyta</taxon>
        <taxon>Spermatophyta</taxon>
        <taxon>Magnoliopsida</taxon>
        <taxon>eudicotyledons</taxon>
        <taxon>Gunneridae</taxon>
        <taxon>Pentapetalae</taxon>
        <taxon>asterids</taxon>
        <taxon>lamiids</taxon>
        <taxon>Solanales</taxon>
        <taxon>Solanaceae</taxon>
        <taxon>Solanoideae</taxon>
        <taxon>Solaneae</taxon>
        <taxon>Solanum</taxon>
    </lineage>
</organism>
<sequence length="149" mass="15856">MCFDSSVVRRERQPAKSRGTDRGIDRGISRSTGRGTCGGIGKGTGGVSSQQPDQSRAIGDSTSTGRQKRTKIVGFNIYTNASGSQTFNPCTSGERVISPGAYKDATPTNIDIGYKPRGLKWNDGDSFAVAAYESVKEKKRGKSSSPRNA</sequence>
<feature type="compositionally biased region" description="Basic and acidic residues" evidence="1">
    <location>
        <begin position="7"/>
        <end position="28"/>
    </location>
</feature>
<accession>A0AAV9LII7</accession>
<name>A0AAV9LII7_9SOLN</name>
<dbReference type="Proteomes" id="UP001311915">
    <property type="component" value="Unassembled WGS sequence"/>
</dbReference>
<feature type="compositionally biased region" description="Gly residues" evidence="1">
    <location>
        <begin position="35"/>
        <end position="46"/>
    </location>
</feature>
<gene>
    <name evidence="2" type="ORF">R3W88_028062</name>
</gene>
<protein>
    <submittedName>
        <fullName evidence="2">Uncharacterized protein</fullName>
    </submittedName>
</protein>
<feature type="region of interest" description="Disordered" evidence="1">
    <location>
        <begin position="1"/>
        <end position="69"/>
    </location>
</feature>
<reference evidence="2 3" key="1">
    <citation type="submission" date="2023-10" db="EMBL/GenBank/DDBJ databases">
        <title>Genome-Wide Identification Analysis in wild type Solanum Pinnatisectum Reveals Some Genes Defensing Phytophthora Infestans.</title>
        <authorList>
            <person name="Sun C."/>
        </authorList>
    </citation>
    <scope>NUCLEOTIDE SEQUENCE [LARGE SCALE GENOMIC DNA]</scope>
    <source>
        <strain evidence="2">LQN</strain>
        <tissue evidence="2">Leaf</tissue>
    </source>
</reference>
<dbReference type="EMBL" id="JAWPEI010000006">
    <property type="protein sequence ID" value="KAK4725283.1"/>
    <property type="molecule type" value="Genomic_DNA"/>
</dbReference>
<evidence type="ECO:0000256" key="1">
    <source>
        <dbReference type="SAM" id="MobiDB-lite"/>
    </source>
</evidence>
<dbReference type="AlphaFoldDB" id="A0AAV9LII7"/>
<proteinExistence type="predicted"/>
<feature type="compositionally biased region" description="Polar residues" evidence="1">
    <location>
        <begin position="50"/>
        <end position="65"/>
    </location>
</feature>
<keyword evidence="3" id="KW-1185">Reference proteome</keyword>
<comment type="caution">
    <text evidence="2">The sequence shown here is derived from an EMBL/GenBank/DDBJ whole genome shotgun (WGS) entry which is preliminary data.</text>
</comment>